<keyword evidence="4" id="KW-1185">Reference proteome</keyword>
<reference evidence="3 4" key="1">
    <citation type="submission" date="2023-07" db="EMBL/GenBank/DDBJ databases">
        <title>Sorghum-associated microbial communities from plants grown in Nebraska, USA.</title>
        <authorList>
            <person name="Schachtman D."/>
        </authorList>
    </citation>
    <scope>NUCLEOTIDE SEQUENCE [LARGE SCALE GENOMIC DNA]</scope>
    <source>
        <strain evidence="3 4">BE308</strain>
    </source>
</reference>
<name>A0ABU1ZL63_9BURK</name>
<protein>
    <recommendedName>
        <fullName evidence="5">Transferrin-binding protein B C-lobe/N-lobe beta barrel domain-containing protein</fullName>
    </recommendedName>
</protein>
<sequence length="286" mass="28352">MKSCIRAIGLGIAAASILLISACGGGGGSASTTKIGVFSDSPVEGLTYIIGSRTAQTNASGQFSYEEGQTVTFKVGDIVLGSATASAFVSPISLVGGATDENDTTVANLAKFLQTIDDDNDPSNGIKLTPSIHNAALGRTINFAQTDVNYDADATVANAYTALTSVSSAGVHAGVTAATAKNHLRNTLFTALSGTYSGSYSGSRSGTFSISISTSGVITGTGIETSPAPASFSVTGTVSTSGTANFASGSAGIATFTGSVNVSTGTVSGSWTSNSGTRTGTYSGHK</sequence>
<feature type="signal peptide" evidence="2">
    <location>
        <begin position="1"/>
        <end position="25"/>
    </location>
</feature>
<dbReference type="RefSeq" id="WP_310341132.1">
    <property type="nucleotide sequence ID" value="NZ_JAVDXO010000002.1"/>
</dbReference>
<proteinExistence type="predicted"/>
<accession>A0ABU1ZL63</accession>
<keyword evidence="2" id="KW-0732">Signal</keyword>
<comment type="caution">
    <text evidence="3">The sequence shown here is derived from an EMBL/GenBank/DDBJ whole genome shotgun (WGS) entry which is preliminary data.</text>
</comment>
<feature type="compositionally biased region" description="Low complexity" evidence="1">
    <location>
        <begin position="267"/>
        <end position="277"/>
    </location>
</feature>
<evidence type="ECO:0000313" key="4">
    <source>
        <dbReference type="Proteomes" id="UP001268089"/>
    </source>
</evidence>
<organism evidence="3 4">
    <name type="scientific">Rhodoferax saidenbachensis</name>
    <dbReference type="NCBI Taxonomy" id="1484693"/>
    <lineage>
        <taxon>Bacteria</taxon>
        <taxon>Pseudomonadati</taxon>
        <taxon>Pseudomonadota</taxon>
        <taxon>Betaproteobacteria</taxon>
        <taxon>Burkholderiales</taxon>
        <taxon>Comamonadaceae</taxon>
        <taxon>Rhodoferax</taxon>
    </lineage>
</organism>
<gene>
    <name evidence="3" type="ORF">J2X15_001567</name>
</gene>
<evidence type="ECO:0000256" key="1">
    <source>
        <dbReference type="SAM" id="MobiDB-lite"/>
    </source>
</evidence>
<dbReference type="PROSITE" id="PS51257">
    <property type="entry name" value="PROKAR_LIPOPROTEIN"/>
    <property type="match status" value="1"/>
</dbReference>
<dbReference type="Proteomes" id="UP001268089">
    <property type="component" value="Unassembled WGS sequence"/>
</dbReference>
<evidence type="ECO:0008006" key="5">
    <source>
        <dbReference type="Google" id="ProtNLM"/>
    </source>
</evidence>
<feature type="chain" id="PRO_5046904290" description="Transferrin-binding protein B C-lobe/N-lobe beta barrel domain-containing protein" evidence="2">
    <location>
        <begin position="26"/>
        <end position="286"/>
    </location>
</feature>
<evidence type="ECO:0000256" key="2">
    <source>
        <dbReference type="SAM" id="SignalP"/>
    </source>
</evidence>
<evidence type="ECO:0000313" key="3">
    <source>
        <dbReference type="EMBL" id="MDR7306289.1"/>
    </source>
</evidence>
<feature type="region of interest" description="Disordered" evidence="1">
    <location>
        <begin position="267"/>
        <end position="286"/>
    </location>
</feature>
<dbReference type="EMBL" id="JAVDXO010000002">
    <property type="protein sequence ID" value="MDR7306289.1"/>
    <property type="molecule type" value="Genomic_DNA"/>
</dbReference>